<dbReference type="EMBL" id="FR824323">
    <property type="protein sequence ID" value="CCA25168.1"/>
    <property type="molecule type" value="Genomic_DNA"/>
</dbReference>
<accession>F0WUT2</accession>
<evidence type="ECO:0000313" key="1">
    <source>
        <dbReference type="EMBL" id="CCA25168.1"/>
    </source>
</evidence>
<organism evidence="1">
    <name type="scientific">Albugo laibachii Nc14</name>
    <dbReference type="NCBI Taxonomy" id="890382"/>
    <lineage>
        <taxon>Eukaryota</taxon>
        <taxon>Sar</taxon>
        <taxon>Stramenopiles</taxon>
        <taxon>Oomycota</taxon>
        <taxon>Peronosporomycetes</taxon>
        <taxon>Albuginales</taxon>
        <taxon>Albuginaceae</taxon>
        <taxon>Albugo</taxon>
    </lineage>
</organism>
<gene>
    <name evidence="1" type="primary">AlNc14C278G10080</name>
    <name evidence="1" type="ORF">ALNC14_113120</name>
</gene>
<reference evidence="1" key="2">
    <citation type="submission" date="2011-02" db="EMBL/GenBank/DDBJ databases">
        <authorList>
            <person name="MacLean D."/>
        </authorList>
    </citation>
    <scope>NUCLEOTIDE SEQUENCE</scope>
</reference>
<dbReference type="AlphaFoldDB" id="F0WUT2"/>
<proteinExistence type="predicted"/>
<protein>
    <submittedName>
        <fullName evidence="1">AlNc14C278G10080 protein</fullName>
    </submittedName>
</protein>
<name>F0WUT2_9STRA</name>
<sequence length="81" mass="9377">MSKRNASPLLVNCMVYVLRYCIALHRKYGKCWPESYHVTSSEPNGAIRTHHDLLQHIKLFYASLAMEMKEGIRISQINLSI</sequence>
<dbReference type="HOGENOM" id="CLU_2578844_0_0_1"/>
<reference evidence="1" key="1">
    <citation type="journal article" date="2011" name="PLoS Biol.">
        <title>Gene gain and loss during evolution of obligate parasitism in the white rust pathogen of Arabidopsis thaliana.</title>
        <authorList>
            <person name="Kemen E."/>
            <person name="Gardiner A."/>
            <person name="Schultz-Larsen T."/>
            <person name="Kemen A.C."/>
            <person name="Balmuth A.L."/>
            <person name="Robert-Seilaniantz A."/>
            <person name="Bailey K."/>
            <person name="Holub E."/>
            <person name="Studholme D.J."/>
            <person name="Maclean D."/>
            <person name="Jones J.D."/>
        </authorList>
    </citation>
    <scope>NUCLEOTIDE SEQUENCE</scope>
</reference>